<dbReference type="OrthoDB" id="9831849at2"/>
<dbReference type="RefSeq" id="WP_131839022.1">
    <property type="nucleotide sequence ID" value="NZ_SLWB01000006.1"/>
</dbReference>
<keyword evidence="1" id="KW-0732">Signal</keyword>
<keyword evidence="3" id="KW-1185">Reference proteome</keyword>
<dbReference type="AlphaFoldDB" id="A0A4R2EIF4"/>
<evidence type="ECO:0008006" key="4">
    <source>
        <dbReference type="Google" id="ProtNLM"/>
    </source>
</evidence>
<dbReference type="Proteomes" id="UP000294830">
    <property type="component" value="Unassembled WGS sequence"/>
</dbReference>
<reference evidence="2 3" key="1">
    <citation type="submission" date="2019-03" db="EMBL/GenBank/DDBJ databases">
        <title>Genomic Encyclopedia of Archaeal and Bacterial Type Strains, Phase II (KMG-II): from individual species to whole genera.</title>
        <authorList>
            <person name="Goeker M."/>
        </authorList>
    </citation>
    <scope>NUCLEOTIDE SEQUENCE [LARGE SCALE GENOMIC DNA]</scope>
    <source>
        <strain evidence="2 3">RL-C</strain>
    </source>
</reference>
<feature type="signal peptide" evidence="1">
    <location>
        <begin position="1"/>
        <end position="20"/>
    </location>
</feature>
<gene>
    <name evidence="2" type="ORF">CLV25_10613</name>
</gene>
<organism evidence="2 3">
    <name type="scientific">Acetobacteroides hydrogenigenes</name>
    <dbReference type="NCBI Taxonomy" id="979970"/>
    <lineage>
        <taxon>Bacteria</taxon>
        <taxon>Pseudomonadati</taxon>
        <taxon>Bacteroidota</taxon>
        <taxon>Bacteroidia</taxon>
        <taxon>Bacteroidales</taxon>
        <taxon>Rikenellaceae</taxon>
        <taxon>Acetobacteroides</taxon>
    </lineage>
</organism>
<comment type="caution">
    <text evidence="2">The sequence shown here is derived from an EMBL/GenBank/DDBJ whole genome shotgun (WGS) entry which is preliminary data.</text>
</comment>
<proteinExistence type="predicted"/>
<accession>A0A4R2EIF4</accession>
<sequence>MKKFALLAIAVVLATAQALAYDFTNKELALISLNLDLKKDVREIIEKSNPSFLASPKGENKFHFLCYYSVESSMKAKGVNVLPLQCFGNKATTNSFGFPDIAITKAVKTNVSKFYYKLDIEIALIQMVDSSKAKISVKMTFTPFRNTSIIPMDKIDVDVESEVTLNEAFLDGFTANTDEVKDGSLMWAINRASDKLTKIMVQK</sequence>
<evidence type="ECO:0000313" key="2">
    <source>
        <dbReference type="EMBL" id="TCN68433.1"/>
    </source>
</evidence>
<evidence type="ECO:0000313" key="3">
    <source>
        <dbReference type="Proteomes" id="UP000294830"/>
    </source>
</evidence>
<evidence type="ECO:0000256" key="1">
    <source>
        <dbReference type="SAM" id="SignalP"/>
    </source>
</evidence>
<dbReference type="EMBL" id="SLWB01000006">
    <property type="protein sequence ID" value="TCN68433.1"/>
    <property type="molecule type" value="Genomic_DNA"/>
</dbReference>
<feature type="chain" id="PRO_5020978310" description="YceI-like domain-containing protein" evidence="1">
    <location>
        <begin position="21"/>
        <end position="203"/>
    </location>
</feature>
<protein>
    <recommendedName>
        <fullName evidence="4">YceI-like domain-containing protein</fullName>
    </recommendedName>
</protein>
<name>A0A4R2EIF4_9BACT</name>